<comment type="similarity">
    <text evidence="7">Belongs to the binding-protein-dependent transport system permease family.</text>
</comment>
<evidence type="ECO:0000256" key="5">
    <source>
        <dbReference type="ARBA" id="ARBA00022989"/>
    </source>
</evidence>
<evidence type="ECO:0000313" key="10">
    <source>
        <dbReference type="Proteomes" id="UP001428290"/>
    </source>
</evidence>
<dbReference type="EMBL" id="BAABRU010000004">
    <property type="protein sequence ID" value="GAA5527694.1"/>
    <property type="molecule type" value="Genomic_DNA"/>
</dbReference>
<dbReference type="RefSeq" id="WP_345721314.1">
    <property type="nucleotide sequence ID" value="NZ_BAABRU010000004.1"/>
</dbReference>
<evidence type="ECO:0000256" key="3">
    <source>
        <dbReference type="ARBA" id="ARBA00022475"/>
    </source>
</evidence>
<keyword evidence="2 7" id="KW-0813">Transport</keyword>
<dbReference type="Pfam" id="PF00528">
    <property type="entry name" value="BPD_transp_1"/>
    <property type="match status" value="1"/>
</dbReference>
<dbReference type="Proteomes" id="UP001428290">
    <property type="component" value="Unassembled WGS sequence"/>
</dbReference>
<feature type="transmembrane region" description="Helical" evidence="7">
    <location>
        <begin position="160"/>
        <end position="178"/>
    </location>
</feature>
<keyword evidence="10" id="KW-1185">Reference proteome</keyword>
<evidence type="ECO:0000256" key="1">
    <source>
        <dbReference type="ARBA" id="ARBA00004651"/>
    </source>
</evidence>
<dbReference type="Gene3D" id="1.10.3720.10">
    <property type="entry name" value="MetI-like"/>
    <property type="match status" value="1"/>
</dbReference>
<gene>
    <name evidence="9" type="primary">ngcG</name>
    <name evidence="9" type="ORF">Hgul01_01487</name>
</gene>
<reference evidence="9 10" key="1">
    <citation type="submission" date="2024-02" db="EMBL/GenBank/DDBJ databases">
        <title>Herpetosiphon gulosus NBRC 112829.</title>
        <authorList>
            <person name="Ichikawa N."/>
            <person name="Katano-Makiyama Y."/>
            <person name="Hidaka K."/>
        </authorList>
    </citation>
    <scope>NUCLEOTIDE SEQUENCE [LARGE SCALE GENOMIC DNA]</scope>
    <source>
        <strain evidence="9 10">NBRC 112829</strain>
    </source>
</reference>
<comment type="caution">
    <text evidence="9">The sequence shown here is derived from an EMBL/GenBank/DDBJ whole genome shotgun (WGS) entry which is preliminary data.</text>
</comment>
<feature type="transmembrane region" description="Helical" evidence="7">
    <location>
        <begin position="257"/>
        <end position="276"/>
    </location>
</feature>
<dbReference type="PANTHER" id="PTHR43744:SF12">
    <property type="entry name" value="ABC TRANSPORTER PERMEASE PROTEIN MG189-RELATED"/>
    <property type="match status" value="1"/>
</dbReference>
<feature type="transmembrane region" description="Helical" evidence="7">
    <location>
        <begin position="83"/>
        <end position="107"/>
    </location>
</feature>
<dbReference type="InterPro" id="IPR035906">
    <property type="entry name" value="MetI-like_sf"/>
</dbReference>
<comment type="subcellular location">
    <subcellularLocation>
        <location evidence="1 7">Cell membrane</location>
        <topology evidence="1 7">Multi-pass membrane protein</topology>
    </subcellularLocation>
</comment>
<proteinExistence type="inferred from homology"/>
<protein>
    <submittedName>
        <fullName evidence="9">Diacetylchitobiose uptake system permease protein NgcG</fullName>
    </submittedName>
</protein>
<dbReference type="PANTHER" id="PTHR43744">
    <property type="entry name" value="ABC TRANSPORTER PERMEASE PROTEIN MG189-RELATED-RELATED"/>
    <property type="match status" value="1"/>
</dbReference>
<dbReference type="CDD" id="cd06261">
    <property type="entry name" value="TM_PBP2"/>
    <property type="match status" value="1"/>
</dbReference>
<dbReference type="SUPFAM" id="SSF161098">
    <property type="entry name" value="MetI-like"/>
    <property type="match status" value="1"/>
</dbReference>
<evidence type="ECO:0000259" key="8">
    <source>
        <dbReference type="PROSITE" id="PS50928"/>
    </source>
</evidence>
<keyword evidence="3" id="KW-1003">Cell membrane</keyword>
<evidence type="ECO:0000256" key="6">
    <source>
        <dbReference type="ARBA" id="ARBA00023136"/>
    </source>
</evidence>
<dbReference type="InterPro" id="IPR000515">
    <property type="entry name" value="MetI-like"/>
</dbReference>
<feature type="transmembrane region" description="Helical" evidence="7">
    <location>
        <begin position="20"/>
        <end position="42"/>
    </location>
</feature>
<feature type="domain" description="ABC transmembrane type-1" evidence="8">
    <location>
        <begin position="84"/>
        <end position="276"/>
    </location>
</feature>
<dbReference type="PROSITE" id="PS50928">
    <property type="entry name" value="ABC_TM1"/>
    <property type="match status" value="1"/>
</dbReference>
<keyword evidence="4 7" id="KW-0812">Transmembrane</keyword>
<evidence type="ECO:0000256" key="4">
    <source>
        <dbReference type="ARBA" id="ARBA00022692"/>
    </source>
</evidence>
<keyword evidence="6 7" id="KW-0472">Membrane</keyword>
<name>A0ABP9WX50_9CHLR</name>
<feature type="transmembrane region" description="Helical" evidence="7">
    <location>
        <begin position="119"/>
        <end position="140"/>
    </location>
</feature>
<accession>A0ABP9WX50</accession>
<evidence type="ECO:0000256" key="2">
    <source>
        <dbReference type="ARBA" id="ARBA00022448"/>
    </source>
</evidence>
<feature type="transmembrane region" description="Helical" evidence="7">
    <location>
        <begin position="199"/>
        <end position="224"/>
    </location>
</feature>
<evidence type="ECO:0000256" key="7">
    <source>
        <dbReference type="RuleBase" id="RU363032"/>
    </source>
</evidence>
<evidence type="ECO:0000313" key="9">
    <source>
        <dbReference type="EMBL" id="GAA5527694.1"/>
    </source>
</evidence>
<keyword evidence="5 7" id="KW-1133">Transmembrane helix</keyword>
<sequence>MSSSMGIMSEVESRSRRGTILRVVLGIMLALFSCGLLFPFIFTFTAGLKTSSEIYQPGLNLWPEVAHWENYREAWTRFNLPRMFLNTFAITLGGVVSQLTVCSMAAYSLSRLKPIGQKVIMTMLFVSMAIPAIAYIIPLYTTLVKLPLLNISLLNSYWGLWLPYAANAFTIIVLKNFFEQIPQDIYDAAMVDGASPIRIFWSITLPLARPILLTLAVLTFISLWKDFLLPLLVLRDAKLQPVTVRLFALVKDFPKNLQMAASFTAMVPQLIAALLLQRFIKGGLTIGGSKG</sequence>
<organism evidence="9 10">
    <name type="scientific">Herpetosiphon gulosus</name>
    <dbReference type="NCBI Taxonomy" id="1973496"/>
    <lineage>
        <taxon>Bacteria</taxon>
        <taxon>Bacillati</taxon>
        <taxon>Chloroflexota</taxon>
        <taxon>Chloroflexia</taxon>
        <taxon>Herpetosiphonales</taxon>
        <taxon>Herpetosiphonaceae</taxon>
        <taxon>Herpetosiphon</taxon>
    </lineage>
</organism>